<protein>
    <submittedName>
        <fullName evidence="2">Uncharacterized protein</fullName>
    </submittedName>
</protein>
<accession>A0AAV3NL46</accession>
<keyword evidence="3" id="KW-1185">Reference proteome</keyword>
<dbReference type="AlphaFoldDB" id="A0AAV3NL46"/>
<dbReference type="Proteomes" id="UP001454036">
    <property type="component" value="Unassembled WGS sequence"/>
</dbReference>
<feature type="region of interest" description="Disordered" evidence="1">
    <location>
        <begin position="68"/>
        <end position="90"/>
    </location>
</feature>
<organism evidence="2 3">
    <name type="scientific">Lithospermum erythrorhizon</name>
    <name type="common">Purple gromwell</name>
    <name type="synonym">Lithospermum officinale var. erythrorhizon</name>
    <dbReference type="NCBI Taxonomy" id="34254"/>
    <lineage>
        <taxon>Eukaryota</taxon>
        <taxon>Viridiplantae</taxon>
        <taxon>Streptophyta</taxon>
        <taxon>Embryophyta</taxon>
        <taxon>Tracheophyta</taxon>
        <taxon>Spermatophyta</taxon>
        <taxon>Magnoliopsida</taxon>
        <taxon>eudicotyledons</taxon>
        <taxon>Gunneridae</taxon>
        <taxon>Pentapetalae</taxon>
        <taxon>asterids</taxon>
        <taxon>lamiids</taxon>
        <taxon>Boraginales</taxon>
        <taxon>Boraginaceae</taxon>
        <taxon>Boraginoideae</taxon>
        <taxon>Lithospermeae</taxon>
        <taxon>Lithospermum</taxon>
    </lineage>
</organism>
<name>A0AAV3NL46_LITER</name>
<dbReference type="EMBL" id="BAABME010030067">
    <property type="protein sequence ID" value="GAA0139556.1"/>
    <property type="molecule type" value="Genomic_DNA"/>
</dbReference>
<sequence length="105" mass="11543">MNEFFDDDKPPAIKPLPDLTNNIRTDYGNQLQLLKNCIKRISLNSPQLDDIMKIAGLADTKQDMAFSNSLVGQSDNESSAESDNQKTDISSHMVASVSILTGDQI</sequence>
<evidence type="ECO:0000256" key="1">
    <source>
        <dbReference type="SAM" id="MobiDB-lite"/>
    </source>
</evidence>
<evidence type="ECO:0000313" key="2">
    <source>
        <dbReference type="EMBL" id="GAA0139556.1"/>
    </source>
</evidence>
<evidence type="ECO:0000313" key="3">
    <source>
        <dbReference type="Proteomes" id="UP001454036"/>
    </source>
</evidence>
<proteinExistence type="predicted"/>
<reference evidence="2 3" key="1">
    <citation type="submission" date="2024-01" db="EMBL/GenBank/DDBJ databases">
        <title>The complete chloroplast genome sequence of Lithospermum erythrorhizon: insights into the phylogenetic relationship among Boraginaceae species and the maternal lineages of purple gromwells.</title>
        <authorList>
            <person name="Okada T."/>
            <person name="Watanabe K."/>
        </authorList>
    </citation>
    <scope>NUCLEOTIDE SEQUENCE [LARGE SCALE GENOMIC DNA]</scope>
</reference>
<comment type="caution">
    <text evidence="2">The sequence shown here is derived from an EMBL/GenBank/DDBJ whole genome shotgun (WGS) entry which is preliminary data.</text>
</comment>
<gene>
    <name evidence="2" type="ORF">LIER_42583</name>
</gene>